<dbReference type="SMART" id="SM00644">
    <property type="entry name" value="Ami_2"/>
    <property type="match status" value="1"/>
</dbReference>
<accession>A0ABY8L9M6</accession>
<name>A0ABY8L9M6_9RHOB</name>
<dbReference type="PANTHER" id="PTHR30417:SF1">
    <property type="entry name" value="N-ACETYLMURAMOYL-L-ALANINE AMIDASE AMID"/>
    <property type="match status" value="1"/>
</dbReference>
<dbReference type="Pfam" id="PF01510">
    <property type="entry name" value="Amidase_2"/>
    <property type="match status" value="1"/>
</dbReference>
<dbReference type="CDD" id="cd06583">
    <property type="entry name" value="PGRP"/>
    <property type="match status" value="1"/>
</dbReference>
<proteinExistence type="predicted"/>
<sequence>MLHYTAMTGGPEPALKRLRLPETEVSCHYLVGEDGSVFRLVDDDRRAWHAGAGRWGASDDLNSRSLGIELSNDGASPFTAAQMDALEALLALLLDRHGIAPRGVIGHSDAAPGRKIDPGPRFDWRRLALLGLSIWPEPRGAPEPDPARFCADVARAGWTADVPLDVLLGAVRLRVRPWARGPLDATDMGLAADLARRFPVDADRNAS</sequence>
<dbReference type="Proteomes" id="UP001243420">
    <property type="component" value="Chromosome"/>
</dbReference>
<keyword evidence="7" id="KW-1185">Reference proteome</keyword>
<evidence type="ECO:0000256" key="3">
    <source>
        <dbReference type="ARBA" id="ARBA00022801"/>
    </source>
</evidence>
<evidence type="ECO:0000256" key="2">
    <source>
        <dbReference type="ARBA" id="ARBA00011901"/>
    </source>
</evidence>
<dbReference type="InterPro" id="IPR002502">
    <property type="entry name" value="Amidase_domain"/>
</dbReference>
<dbReference type="GO" id="GO:0008745">
    <property type="term" value="F:N-acetylmuramoyl-L-alanine amidase activity"/>
    <property type="evidence" value="ECO:0007669"/>
    <property type="project" value="UniProtKB-EC"/>
</dbReference>
<dbReference type="EC" id="3.5.1.28" evidence="2"/>
<evidence type="ECO:0000313" key="7">
    <source>
        <dbReference type="Proteomes" id="UP001243420"/>
    </source>
</evidence>
<dbReference type="InterPro" id="IPR036505">
    <property type="entry name" value="Amidase/PGRP_sf"/>
</dbReference>
<gene>
    <name evidence="6" type="ORF">P8627_12360</name>
</gene>
<evidence type="ECO:0000256" key="4">
    <source>
        <dbReference type="ARBA" id="ARBA00023316"/>
    </source>
</evidence>
<dbReference type="RefSeq" id="WP_279964432.1">
    <property type="nucleotide sequence ID" value="NZ_CP122537.1"/>
</dbReference>
<keyword evidence="3 6" id="KW-0378">Hydrolase</keyword>
<evidence type="ECO:0000259" key="5">
    <source>
        <dbReference type="SMART" id="SM00644"/>
    </source>
</evidence>
<protein>
    <recommendedName>
        <fullName evidence="2">N-acetylmuramoyl-L-alanine amidase</fullName>
        <ecNumber evidence="2">3.5.1.28</ecNumber>
    </recommendedName>
</protein>
<dbReference type="SUPFAM" id="SSF55846">
    <property type="entry name" value="N-acetylmuramoyl-L-alanine amidase-like"/>
    <property type="match status" value="1"/>
</dbReference>
<dbReference type="InterPro" id="IPR051206">
    <property type="entry name" value="NAMLAA_amidase_2"/>
</dbReference>
<organism evidence="6 7">
    <name type="scientific">Jannaschia ovalis</name>
    <dbReference type="NCBI Taxonomy" id="3038773"/>
    <lineage>
        <taxon>Bacteria</taxon>
        <taxon>Pseudomonadati</taxon>
        <taxon>Pseudomonadota</taxon>
        <taxon>Alphaproteobacteria</taxon>
        <taxon>Rhodobacterales</taxon>
        <taxon>Roseobacteraceae</taxon>
        <taxon>Jannaschia</taxon>
    </lineage>
</organism>
<comment type="catalytic activity">
    <reaction evidence="1">
        <text>Hydrolyzes the link between N-acetylmuramoyl residues and L-amino acid residues in certain cell-wall glycopeptides.</text>
        <dbReference type="EC" id="3.5.1.28"/>
    </reaction>
</comment>
<reference evidence="6 7" key="1">
    <citation type="submission" date="2023-04" db="EMBL/GenBank/DDBJ databases">
        <title>Jannaschia ovalis sp. nov., a marine bacterium isolated from sea tidal flat.</title>
        <authorList>
            <person name="Kwon D.Y."/>
            <person name="Kim J.-J."/>
        </authorList>
    </citation>
    <scope>NUCLEOTIDE SEQUENCE [LARGE SCALE GENOMIC DNA]</scope>
    <source>
        <strain evidence="6 7">GRR-S6-38</strain>
    </source>
</reference>
<feature type="domain" description="N-acetylmuramoyl-L-alanine amidase" evidence="5">
    <location>
        <begin position="1"/>
        <end position="119"/>
    </location>
</feature>
<dbReference type="PANTHER" id="PTHR30417">
    <property type="entry name" value="N-ACETYLMURAMOYL-L-ALANINE AMIDASE AMID"/>
    <property type="match status" value="1"/>
</dbReference>
<dbReference type="Gene3D" id="3.40.80.10">
    <property type="entry name" value="Peptidoglycan recognition protein-like"/>
    <property type="match status" value="1"/>
</dbReference>
<evidence type="ECO:0000313" key="6">
    <source>
        <dbReference type="EMBL" id="WGH77821.1"/>
    </source>
</evidence>
<evidence type="ECO:0000256" key="1">
    <source>
        <dbReference type="ARBA" id="ARBA00001561"/>
    </source>
</evidence>
<dbReference type="EMBL" id="CP122537">
    <property type="protein sequence ID" value="WGH77821.1"/>
    <property type="molecule type" value="Genomic_DNA"/>
</dbReference>
<keyword evidence="4" id="KW-0961">Cell wall biogenesis/degradation</keyword>